<dbReference type="InterPro" id="IPR051604">
    <property type="entry name" value="Ergot_Alk_Oxidoreductase"/>
</dbReference>
<dbReference type="Gene3D" id="3.90.25.10">
    <property type="entry name" value="UDP-galactose 4-epimerase, domain 1"/>
    <property type="match status" value="1"/>
</dbReference>
<evidence type="ECO:0000259" key="1">
    <source>
        <dbReference type="Pfam" id="PF13460"/>
    </source>
</evidence>
<dbReference type="SUPFAM" id="SSF51735">
    <property type="entry name" value="NAD(P)-binding Rossmann-fold domains"/>
    <property type="match status" value="1"/>
</dbReference>
<dbReference type="PANTHER" id="PTHR43162:SF1">
    <property type="entry name" value="PRESTALK A DIFFERENTIATION PROTEIN A"/>
    <property type="match status" value="1"/>
</dbReference>
<sequence>MNVIVTGSLGHISKPLTQELIEKGHRVTVVSSSPDRKPDIDALGATAAIGTIDDVDFLTATFTGADAVYCMIPPAHFAEPDRRAHYSQIASNYAHAIRQAGVPRVIHLSSFGADLDQGTGIILGAYDAEHILNELTGVAITHMRPTYFYYNLNAFIGMIKQTGRIMANYGGDDVIPMVAPVDIAAAIADELGTPATDSRKIRYVGSDERTGHEVARVLGAAIGQPDLAWVLISDEQVQQGMEANGLPSILATGLVEMYTSLRSGAMATDYYRHKPALGSVKLEAFASEFATAFNQPS</sequence>
<keyword evidence="3" id="KW-1185">Reference proteome</keyword>
<dbReference type="AlphaFoldDB" id="I0KEZ2"/>
<organism evidence="2 3">
    <name type="scientific">Fibrella aestuarina BUZ 2</name>
    <dbReference type="NCBI Taxonomy" id="1166018"/>
    <lineage>
        <taxon>Bacteria</taxon>
        <taxon>Pseudomonadati</taxon>
        <taxon>Bacteroidota</taxon>
        <taxon>Cytophagia</taxon>
        <taxon>Cytophagales</taxon>
        <taxon>Spirosomataceae</taxon>
        <taxon>Fibrella</taxon>
    </lineage>
</organism>
<accession>I0KEZ2</accession>
<dbReference type="OrthoDB" id="2149806at2"/>
<dbReference type="InterPro" id="IPR016040">
    <property type="entry name" value="NAD(P)-bd_dom"/>
</dbReference>
<proteinExistence type="predicted"/>
<dbReference type="InterPro" id="IPR036291">
    <property type="entry name" value="NAD(P)-bd_dom_sf"/>
</dbReference>
<dbReference type="eggNOG" id="COG0702">
    <property type="taxonomic scope" value="Bacteria"/>
</dbReference>
<dbReference type="Gene3D" id="3.40.50.720">
    <property type="entry name" value="NAD(P)-binding Rossmann-like Domain"/>
    <property type="match status" value="1"/>
</dbReference>
<gene>
    <name evidence="2" type="ORF">FAES_4696</name>
</gene>
<protein>
    <submittedName>
        <fullName evidence="2">NmrA family protein</fullName>
    </submittedName>
</protein>
<evidence type="ECO:0000313" key="2">
    <source>
        <dbReference type="EMBL" id="CCH02695.1"/>
    </source>
</evidence>
<dbReference type="KEGG" id="fae:FAES_4696"/>
<dbReference type="RefSeq" id="WP_015333794.1">
    <property type="nucleotide sequence ID" value="NC_020054.1"/>
</dbReference>
<dbReference type="PATRIC" id="fig|1166018.3.peg.1662"/>
<dbReference type="PANTHER" id="PTHR43162">
    <property type="match status" value="1"/>
</dbReference>
<dbReference type="Proteomes" id="UP000011058">
    <property type="component" value="Chromosome"/>
</dbReference>
<feature type="domain" description="NAD(P)-binding" evidence="1">
    <location>
        <begin position="7"/>
        <end position="147"/>
    </location>
</feature>
<reference evidence="2 3" key="1">
    <citation type="journal article" date="2012" name="J. Bacteriol.">
        <title>Genome Sequence of Fibrella aestuarina BUZ 2T, a Filamentous Marine Bacterium.</title>
        <authorList>
            <person name="Filippini M."/>
            <person name="Qi W."/>
            <person name="Blom J."/>
            <person name="Goesmann A."/>
            <person name="Smits T.H."/>
            <person name="Bagheri H.C."/>
        </authorList>
    </citation>
    <scope>NUCLEOTIDE SEQUENCE [LARGE SCALE GENOMIC DNA]</scope>
    <source>
        <strain evidence="3">BUZ 2T</strain>
    </source>
</reference>
<dbReference type="EMBL" id="HE796683">
    <property type="protein sequence ID" value="CCH02695.1"/>
    <property type="molecule type" value="Genomic_DNA"/>
</dbReference>
<dbReference type="STRING" id="1166018.FAES_4696"/>
<dbReference type="Pfam" id="PF13460">
    <property type="entry name" value="NAD_binding_10"/>
    <property type="match status" value="1"/>
</dbReference>
<evidence type="ECO:0000313" key="3">
    <source>
        <dbReference type="Proteomes" id="UP000011058"/>
    </source>
</evidence>
<dbReference type="HOGENOM" id="CLU_007383_10_5_10"/>
<name>I0KEZ2_9BACT</name>